<gene>
    <name evidence="2" type="ORF">PCASD_14025</name>
</gene>
<dbReference type="Proteomes" id="UP000235392">
    <property type="component" value="Unassembled WGS sequence"/>
</dbReference>
<feature type="compositionally biased region" description="Polar residues" evidence="1">
    <location>
        <begin position="66"/>
        <end position="77"/>
    </location>
</feature>
<evidence type="ECO:0000256" key="1">
    <source>
        <dbReference type="SAM" id="MobiDB-lite"/>
    </source>
</evidence>
<accession>A0A2N5TAT0</accession>
<dbReference type="AlphaFoldDB" id="A0A2N5TAT0"/>
<feature type="region of interest" description="Disordered" evidence="1">
    <location>
        <begin position="15"/>
        <end position="87"/>
    </location>
</feature>
<feature type="compositionally biased region" description="Low complexity" evidence="1">
    <location>
        <begin position="22"/>
        <end position="33"/>
    </location>
</feature>
<feature type="compositionally biased region" description="Basic and acidic residues" evidence="1">
    <location>
        <begin position="38"/>
        <end position="47"/>
    </location>
</feature>
<proteinExistence type="predicted"/>
<organism evidence="2 3">
    <name type="scientific">Puccinia coronata f. sp. avenae</name>
    <dbReference type="NCBI Taxonomy" id="200324"/>
    <lineage>
        <taxon>Eukaryota</taxon>
        <taxon>Fungi</taxon>
        <taxon>Dikarya</taxon>
        <taxon>Basidiomycota</taxon>
        <taxon>Pucciniomycotina</taxon>
        <taxon>Pucciniomycetes</taxon>
        <taxon>Pucciniales</taxon>
        <taxon>Pucciniaceae</taxon>
        <taxon>Puccinia</taxon>
    </lineage>
</organism>
<protein>
    <submittedName>
        <fullName evidence="2">Uncharacterized protein</fullName>
    </submittedName>
</protein>
<sequence>MEGGCTSIIQEAAKGANPALHGSGSLGESEGPGITDLKSLHLEHEGQDTSALHSQPPPDGSLEPQPENTLPSGPDSTKPSRRRIRKSVRDKFSKTIRSIRDWWSTSTTGKLSANDENLHLLGHTVPDGKMDLLDHAFLDGRLDKTIEEFKKFDLPIENGESGLYAESSIVKELESFKRMKDELREVETSIDRKPKEIFQGIQPSPRKSKEQEPVEVLENTMAISFYKDLDEDLKSLEHSLPQKVKYLMNTHGLMGPRDVLKPLVELGFRKYLETEEVFSHFNFESSVSLFLKEVEKLNDNLAKLAKFNQLEQPSNMKPDLPILQDIETILRPISLCEGRLNFAFENRLERVIEMIKNMDLYRKYMQELRGPRSLEDIKKEIELSGKIRQEKNKIMNSIY</sequence>
<name>A0A2N5TAT0_9BASI</name>
<dbReference type="EMBL" id="PGCI01000659">
    <property type="protein sequence ID" value="PLW22581.1"/>
    <property type="molecule type" value="Genomic_DNA"/>
</dbReference>
<reference evidence="2 3" key="1">
    <citation type="submission" date="2017-11" db="EMBL/GenBank/DDBJ databases">
        <title>De novo assembly and phasing of dikaryotic genomes from two isolates of Puccinia coronata f. sp. avenae, the causal agent of oat crown rust.</title>
        <authorList>
            <person name="Miller M.E."/>
            <person name="Zhang Y."/>
            <person name="Omidvar V."/>
            <person name="Sperschneider J."/>
            <person name="Schwessinger B."/>
            <person name="Raley C."/>
            <person name="Palmer J.M."/>
            <person name="Garnica D."/>
            <person name="Upadhyaya N."/>
            <person name="Rathjen J."/>
            <person name="Taylor J.M."/>
            <person name="Park R.F."/>
            <person name="Dodds P.N."/>
            <person name="Hirsch C.D."/>
            <person name="Kianian S.F."/>
            <person name="Figueroa M."/>
        </authorList>
    </citation>
    <scope>NUCLEOTIDE SEQUENCE [LARGE SCALE GENOMIC DNA]</scope>
    <source>
        <strain evidence="2">12SD80</strain>
    </source>
</reference>
<comment type="caution">
    <text evidence="2">The sequence shown here is derived from an EMBL/GenBank/DDBJ whole genome shotgun (WGS) entry which is preliminary data.</text>
</comment>
<evidence type="ECO:0000313" key="2">
    <source>
        <dbReference type="EMBL" id="PLW22581.1"/>
    </source>
</evidence>
<evidence type="ECO:0000313" key="3">
    <source>
        <dbReference type="Proteomes" id="UP000235392"/>
    </source>
</evidence>